<dbReference type="Pfam" id="PF26404">
    <property type="entry name" value="DUF8102"/>
    <property type="match status" value="1"/>
</dbReference>
<gene>
    <name evidence="3" type="ORF">ACFR9T_13060</name>
</gene>
<accession>A0ABD6C2A6</accession>
<sequence>MIGLKEYDHKQQYSNRRQDIRERTANALLDFSLLQYSLRDRDRKRIFQSPAEEAGVEEVQFQESIQSMLYWTYLGLKEQRYDFEGLLVRAIEEAEKDFARKYFGETVEISVSFDVDVIRSHDIDTLITQIESGGPVPANRLYDLLQLSKGVPIDVDDLSTLRVWFKSGYPDGEKAVLETLFSEYLGSDIDIVDAQARIDPSELGIEKEDAVIDSDSSSIDPSEIKNKPTIDYSPSDDTIEEIKQAEMERRIRHGKEDKSEDSTSITEGVIDSIFEESDNDSRSIYTVIENEPMREKDVTPENVLALLEGVREQLVSTEDVAAAFGCNPDIAHNVLSEISELKAQSVLDTQQSRLEIWTWVQ</sequence>
<evidence type="ECO:0000256" key="1">
    <source>
        <dbReference type="SAM" id="MobiDB-lite"/>
    </source>
</evidence>
<organism evidence="3 4">
    <name type="scientific">Halorubrum laminariae</name>
    <dbReference type="NCBI Taxonomy" id="1433523"/>
    <lineage>
        <taxon>Archaea</taxon>
        <taxon>Methanobacteriati</taxon>
        <taxon>Methanobacteriota</taxon>
        <taxon>Stenosarchaea group</taxon>
        <taxon>Halobacteria</taxon>
        <taxon>Halobacteriales</taxon>
        <taxon>Haloferacaceae</taxon>
        <taxon>Halorubrum</taxon>
    </lineage>
</organism>
<dbReference type="RefSeq" id="WP_256417751.1">
    <property type="nucleotide sequence ID" value="NZ_JANHDL010000003.1"/>
</dbReference>
<evidence type="ECO:0000259" key="2">
    <source>
        <dbReference type="Pfam" id="PF26404"/>
    </source>
</evidence>
<dbReference type="InterPro" id="IPR058415">
    <property type="entry name" value="DUF8102"/>
</dbReference>
<evidence type="ECO:0000313" key="4">
    <source>
        <dbReference type="Proteomes" id="UP001597185"/>
    </source>
</evidence>
<reference evidence="3 4" key="1">
    <citation type="journal article" date="2019" name="Int. J. Syst. Evol. Microbiol.">
        <title>The Global Catalogue of Microorganisms (GCM) 10K type strain sequencing project: providing services to taxonomists for standard genome sequencing and annotation.</title>
        <authorList>
            <consortium name="The Broad Institute Genomics Platform"/>
            <consortium name="The Broad Institute Genome Sequencing Center for Infectious Disease"/>
            <person name="Wu L."/>
            <person name="Ma J."/>
        </authorList>
    </citation>
    <scope>NUCLEOTIDE SEQUENCE [LARGE SCALE GENOMIC DNA]</scope>
    <source>
        <strain evidence="3 4">CGMCC 1.12689</strain>
    </source>
</reference>
<feature type="domain" description="Domain of unknown function" evidence="2">
    <location>
        <begin position="2"/>
        <end position="145"/>
    </location>
</feature>
<dbReference type="AlphaFoldDB" id="A0ABD6C2A6"/>
<keyword evidence="4" id="KW-1185">Reference proteome</keyword>
<protein>
    <recommendedName>
        <fullName evidence="2">Domain of unknown function domain-containing protein</fullName>
    </recommendedName>
</protein>
<dbReference type="EMBL" id="JBHUDB010000011">
    <property type="protein sequence ID" value="MFD1571501.1"/>
    <property type="molecule type" value="Genomic_DNA"/>
</dbReference>
<feature type="region of interest" description="Disordered" evidence="1">
    <location>
        <begin position="210"/>
        <end position="235"/>
    </location>
</feature>
<dbReference type="Proteomes" id="UP001597185">
    <property type="component" value="Unassembled WGS sequence"/>
</dbReference>
<name>A0ABD6C2A6_9EURY</name>
<proteinExistence type="predicted"/>
<comment type="caution">
    <text evidence="3">The sequence shown here is derived from an EMBL/GenBank/DDBJ whole genome shotgun (WGS) entry which is preliminary data.</text>
</comment>
<evidence type="ECO:0000313" key="3">
    <source>
        <dbReference type="EMBL" id="MFD1571501.1"/>
    </source>
</evidence>